<dbReference type="SMART" id="SM00407">
    <property type="entry name" value="IGc1"/>
    <property type="match status" value="1"/>
</dbReference>
<dbReference type="PANTHER" id="PTHR23411">
    <property type="entry name" value="TAPASIN"/>
    <property type="match status" value="1"/>
</dbReference>
<dbReference type="InterPro" id="IPR050380">
    <property type="entry name" value="Immune_Resp_Modulators"/>
</dbReference>
<evidence type="ECO:0000259" key="4">
    <source>
        <dbReference type="PROSITE" id="PS50835"/>
    </source>
</evidence>
<protein>
    <recommendedName>
        <fullName evidence="4">Ig-like domain-containing protein</fullName>
    </recommendedName>
</protein>
<feature type="signal peptide" evidence="3">
    <location>
        <begin position="1"/>
        <end position="18"/>
    </location>
</feature>
<evidence type="ECO:0000313" key="6">
    <source>
        <dbReference type="Proteomes" id="UP001046870"/>
    </source>
</evidence>
<dbReference type="PROSITE" id="PS50835">
    <property type="entry name" value="IG_LIKE"/>
    <property type="match status" value="2"/>
</dbReference>
<dbReference type="AlphaFoldDB" id="A0A9D3Q1M4"/>
<dbReference type="InterPro" id="IPR013783">
    <property type="entry name" value="Ig-like_fold"/>
</dbReference>
<dbReference type="SMART" id="SM00409">
    <property type="entry name" value="IG"/>
    <property type="match status" value="2"/>
</dbReference>
<dbReference type="InterPro" id="IPR003599">
    <property type="entry name" value="Ig_sub"/>
</dbReference>
<dbReference type="PROSITE" id="PS00290">
    <property type="entry name" value="IG_MHC"/>
    <property type="match status" value="1"/>
</dbReference>
<dbReference type="Pfam" id="PF07686">
    <property type="entry name" value="V-set"/>
    <property type="match status" value="1"/>
</dbReference>
<keyword evidence="2" id="KW-1133">Transmembrane helix</keyword>
<reference evidence="5" key="1">
    <citation type="submission" date="2021-01" db="EMBL/GenBank/DDBJ databases">
        <authorList>
            <person name="Zahm M."/>
            <person name="Roques C."/>
            <person name="Cabau C."/>
            <person name="Klopp C."/>
            <person name="Donnadieu C."/>
            <person name="Jouanno E."/>
            <person name="Lampietro C."/>
            <person name="Louis A."/>
            <person name="Herpin A."/>
            <person name="Echchiki A."/>
            <person name="Berthelot C."/>
            <person name="Parey E."/>
            <person name="Roest-Crollius H."/>
            <person name="Braasch I."/>
            <person name="Postlethwait J."/>
            <person name="Bobe J."/>
            <person name="Montfort J."/>
            <person name="Bouchez O."/>
            <person name="Begum T."/>
            <person name="Mejri S."/>
            <person name="Adams A."/>
            <person name="Chen W.-J."/>
            <person name="Guiguen Y."/>
        </authorList>
    </citation>
    <scope>NUCLEOTIDE SEQUENCE</scope>
    <source>
        <strain evidence="5">YG-15Mar2019-1</strain>
        <tissue evidence="5">Brain</tissue>
    </source>
</reference>
<evidence type="ECO:0000256" key="3">
    <source>
        <dbReference type="SAM" id="SignalP"/>
    </source>
</evidence>
<organism evidence="5 6">
    <name type="scientific">Megalops atlanticus</name>
    <name type="common">Tarpon</name>
    <name type="synonym">Clupea gigantea</name>
    <dbReference type="NCBI Taxonomy" id="7932"/>
    <lineage>
        <taxon>Eukaryota</taxon>
        <taxon>Metazoa</taxon>
        <taxon>Chordata</taxon>
        <taxon>Craniata</taxon>
        <taxon>Vertebrata</taxon>
        <taxon>Euteleostomi</taxon>
        <taxon>Actinopterygii</taxon>
        <taxon>Neopterygii</taxon>
        <taxon>Teleostei</taxon>
        <taxon>Elopiformes</taxon>
        <taxon>Megalopidae</taxon>
        <taxon>Megalops</taxon>
    </lineage>
</organism>
<gene>
    <name evidence="5" type="ORF">MATL_G00116080</name>
</gene>
<dbReference type="Pfam" id="PF07654">
    <property type="entry name" value="C1-set"/>
    <property type="match status" value="1"/>
</dbReference>
<name>A0A9D3Q1M4_MEGAT</name>
<feature type="domain" description="Ig-like" evidence="4">
    <location>
        <begin position="142"/>
        <end position="261"/>
    </location>
</feature>
<keyword evidence="1" id="KW-0393">Immunoglobulin domain</keyword>
<comment type="caution">
    <text evidence="5">The sequence shown here is derived from an EMBL/GenBank/DDBJ whole genome shotgun (WGS) entry which is preliminary data.</text>
</comment>
<evidence type="ECO:0000256" key="1">
    <source>
        <dbReference type="ARBA" id="ARBA00023319"/>
    </source>
</evidence>
<keyword evidence="2" id="KW-0472">Membrane</keyword>
<dbReference type="SUPFAM" id="SSF48726">
    <property type="entry name" value="Immunoglobulin"/>
    <property type="match status" value="2"/>
</dbReference>
<dbReference type="InterPro" id="IPR036179">
    <property type="entry name" value="Ig-like_dom_sf"/>
</dbReference>
<dbReference type="EMBL" id="JAFDVH010000009">
    <property type="protein sequence ID" value="KAG7470661.1"/>
    <property type="molecule type" value="Genomic_DNA"/>
</dbReference>
<feature type="chain" id="PRO_5039614605" description="Ig-like domain-containing protein" evidence="3">
    <location>
        <begin position="19"/>
        <end position="432"/>
    </location>
</feature>
<dbReference type="InterPro" id="IPR003597">
    <property type="entry name" value="Ig_C1-set"/>
</dbReference>
<feature type="transmembrane region" description="Helical" evidence="2">
    <location>
        <begin position="395"/>
        <end position="419"/>
    </location>
</feature>
<dbReference type="Proteomes" id="UP001046870">
    <property type="component" value="Chromosome 9"/>
</dbReference>
<evidence type="ECO:0000256" key="2">
    <source>
        <dbReference type="SAM" id="Phobius"/>
    </source>
</evidence>
<dbReference type="InterPro" id="IPR007110">
    <property type="entry name" value="Ig-like_dom"/>
</dbReference>
<evidence type="ECO:0000313" key="5">
    <source>
        <dbReference type="EMBL" id="KAG7470661.1"/>
    </source>
</evidence>
<feature type="domain" description="Ig-like" evidence="4">
    <location>
        <begin position="280"/>
        <end position="383"/>
    </location>
</feature>
<dbReference type="InterPro" id="IPR013106">
    <property type="entry name" value="Ig_V-set"/>
</dbReference>
<keyword evidence="2" id="KW-0812">Transmembrane</keyword>
<dbReference type="OrthoDB" id="354769at2759"/>
<keyword evidence="6" id="KW-1185">Reference proteome</keyword>
<accession>A0A9D3Q1M4</accession>
<dbReference type="InterPro" id="IPR003006">
    <property type="entry name" value="Ig/MHC_CS"/>
</dbReference>
<sequence>MKLISFILCTLVYSGVLGSQSLQELRWLGCELIEDQIHTDASGQTETRHHHLPAVLQFGQPGDSPIYPDSITFLVTGTRVDVRRYVEGEADQLKCEIRRYSTGGIQMRWPGPGAEERDVWLTCTLSHREGLFVLTTFLRHTPATSTEPQEDYTKMFPIGDRDTLVTTAVMVVLTRSPSVEVGLLREQTLHCQFAVDHKRPDLTVEWRLQRRGERSKLFSYTSRSGKSEGSGVSARALGGGDASLRIPATTVANEGTYICSVYVPPLYGSHDIALSIQESPRASLNVASSLSLQQGEELKVVCDAQGYYPLDVQLEWLRERGGGSRLPEVLKNVLYSSHRHHPDGTYSLSAFFLLHPSLADSGYTYTCRVSHHSLRIPIRKSFTLTVTEPMSWSSMLLGVMGVGFIGVMVMVLVVMLRYLHEARREANKRKPY</sequence>
<dbReference type="Gene3D" id="2.60.40.10">
    <property type="entry name" value="Immunoglobulins"/>
    <property type="match status" value="2"/>
</dbReference>
<keyword evidence="3" id="KW-0732">Signal</keyword>
<proteinExistence type="predicted"/>